<keyword evidence="5 12" id="KW-0677">Repeat</keyword>
<dbReference type="HAMAP" id="MF_00847">
    <property type="entry name" value="EttA"/>
    <property type="match status" value="1"/>
</dbReference>
<evidence type="ECO:0000313" key="15">
    <source>
        <dbReference type="Proteomes" id="UP000010411"/>
    </source>
</evidence>
<evidence type="ECO:0000256" key="5">
    <source>
        <dbReference type="ARBA" id="ARBA00022737"/>
    </source>
</evidence>
<evidence type="ECO:0000256" key="11">
    <source>
        <dbReference type="ARBA" id="ARBA00022917"/>
    </source>
</evidence>
<dbReference type="Pfam" id="PF00005">
    <property type="entry name" value="ABC_tran"/>
    <property type="match status" value="2"/>
</dbReference>
<dbReference type="GO" id="GO:0006412">
    <property type="term" value="P:translation"/>
    <property type="evidence" value="ECO:0007669"/>
    <property type="project" value="UniProtKB-KW"/>
</dbReference>
<keyword evidence="10 12" id="KW-0694">RNA-binding</keyword>
<keyword evidence="4 12" id="KW-0699">rRNA-binding</keyword>
<dbReference type="PATRIC" id="fig|698759.3.peg.1418"/>
<dbReference type="InterPro" id="IPR027417">
    <property type="entry name" value="P-loop_NTPase"/>
</dbReference>
<gene>
    <name evidence="12" type="primary">ettA</name>
    <name evidence="14" type="ORF">STRIP9103_03181</name>
</gene>
<dbReference type="PROSITE" id="PS50893">
    <property type="entry name" value="ABC_TRANSPORTER_2"/>
    <property type="match status" value="2"/>
</dbReference>
<dbReference type="InterPro" id="IPR032781">
    <property type="entry name" value="ABC_tran_Xtn"/>
</dbReference>
<evidence type="ECO:0000256" key="6">
    <source>
        <dbReference type="ARBA" id="ARBA00022741"/>
    </source>
</evidence>
<dbReference type="GO" id="GO:0043022">
    <property type="term" value="F:ribosome binding"/>
    <property type="evidence" value="ECO:0007669"/>
    <property type="project" value="UniProtKB-UniRule"/>
</dbReference>
<sequence>MSLFRGFAIRFPSRAGRAARWVVLPTARFQAAGRFLLAEYIYTMRKTRKAHGDKVILDDVTLSFLPGAKIGVVGPNGAGKSTVLKIMAGLEQPSNGDAFLSPGYTVGILLQEPPLNEEKTVLENVQEGVAEIKGKLDRFNEIAEQMATDYSDALLEEMGKLQEELDHAEAWDLDAQLEQAMDALGCPPGDWPVTNLSGGERRRVALCKLLLEAPDLLLLDEPTNHLDAESVNWLEQHLAQYKGTVVAITHDRYFLDNVAGWILELDRGRAIGYEGNYSTYLETKQSRLKVEGQKDAKRAKRLKEELEWVRSNAKGRQAKSKARLARYEEMAAEAEKMRKLDFEEIQIPPGPRLGNVVVEINNLSKAFGEKVLIDDLSFTLPRNGIVGVIGPNGAGKTTLFKMIQGLETPDSGTIKVGETVKISYVDQSRENIDPKKTLWAVVSDELDYINVGQVEMPSRAYVSAFGFKGPDQQKPAGILSGGERNRLNLALTLKQGGNLLLLDEPTNDLDVETLSSLENALLEFPGCAVVVSHDRWFLDRVATHILAYEGDSKWFWFEGNFESYEKNKIERLGPDAARPHRATYKKLTRG</sequence>
<dbReference type="SMART" id="SM00382">
    <property type="entry name" value="AAA"/>
    <property type="match status" value="2"/>
</dbReference>
<evidence type="ECO:0000256" key="2">
    <source>
        <dbReference type="ARBA" id="ARBA00022490"/>
    </source>
</evidence>
<keyword evidence="11 12" id="KW-0648">Protein biosynthesis</keyword>
<evidence type="ECO:0000256" key="8">
    <source>
        <dbReference type="ARBA" id="ARBA00022840"/>
    </source>
</evidence>
<organism evidence="14 15">
    <name type="scientific">Streptomyces ipomoeae 91-03</name>
    <dbReference type="NCBI Taxonomy" id="698759"/>
    <lineage>
        <taxon>Bacteria</taxon>
        <taxon>Bacillati</taxon>
        <taxon>Actinomycetota</taxon>
        <taxon>Actinomycetes</taxon>
        <taxon>Kitasatosporales</taxon>
        <taxon>Streptomycetaceae</taxon>
        <taxon>Streptomyces</taxon>
    </lineage>
</organism>
<comment type="function">
    <text evidence="12">A translation factor that gates the progression of the 70S ribosomal initiation complex (IC, containing tRNA(fMet) in the P-site) into the translation elongation cycle by using a mechanism sensitive to the ATP/ADP ratio. Binds to the 70S ribosome E-site where it modulates the state of the translating ribosome during subunit translocation. ATP hydrolysis probably frees it from the ribosome, which can enter the elongation phase.</text>
</comment>
<dbReference type="EC" id="3.6.1.-" evidence="12"/>
<proteinExistence type="inferred from homology"/>
<comment type="caution">
    <text evidence="14">The sequence shown here is derived from an EMBL/GenBank/DDBJ whole genome shotgun (WGS) entry which is preliminary data.</text>
</comment>
<dbReference type="InterPro" id="IPR003593">
    <property type="entry name" value="AAA+_ATPase"/>
</dbReference>
<keyword evidence="15" id="KW-1185">Reference proteome</keyword>
<dbReference type="Pfam" id="PF12848">
    <property type="entry name" value="ABC_tran_Xtn"/>
    <property type="match status" value="1"/>
</dbReference>
<dbReference type="Proteomes" id="UP000010411">
    <property type="component" value="Unassembled WGS sequence"/>
</dbReference>
<keyword evidence="9 12" id="KW-0810">Translation regulation</keyword>
<dbReference type="EMBL" id="AEJC01000106">
    <property type="protein sequence ID" value="EKX68028.1"/>
    <property type="molecule type" value="Genomic_DNA"/>
</dbReference>
<comment type="catalytic activity">
    <reaction evidence="12">
        <text>ATP + H2O = ADP + phosphate + H(+)</text>
        <dbReference type="Rhea" id="RHEA:13065"/>
        <dbReference type="ChEBI" id="CHEBI:15377"/>
        <dbReference type="ChEBI" id="CHEBI:15378"/>
        <dbReference type="ChEBI" id="CHEBI:30616"/>
        <dbReference type="ChEBI" id="CHEBI:43474"/>
        <dbReference type="ChEBI" id="CHEBI:456216"/>
    </reaction>
</comment>
<dbReference type="GO" id="GO:0016887">
    <property type="term" value="F:ATP hydrolysis activity"/>
    <property type="evidence" value="ECO:0007669"/>
    <property type="project" value="UniProtKB-UniRule"/>
</dbReference>
<dbReference type="FunFam" id="3.40.50.300:FF:000011">
    <property type="entry name" value="Putative ABC transporter ATP-binding component"/>
    <property type="match status" value="1"/>
</dbReference>
<dbReference type="GO" id="GO:0005737">
    <property type="term" value="C:cytoplasm"/>
    <property type="evidence" value="ECO:0007669"/>
    <property type="project" value="UniProtKB-SubCell"/>
</dbReference>
<evidence type="ECO:0000259" key="13">
    <source>
        <dbReference type="PROSITE" id="PS50893"/>
    </source>
</evidence>
<name>L1L5Z0_9ACTN</name>
<feature type="binding site" evidence="12">
    <location>
        <begin position="390"/>
        <end position="397"/>
    </location>
    <ligand>
        <name>ATP</name>
        <dbReference type="ChEBI" id="CHEBI:30616"/>
        <label>2</label>
    </ligand>
</feature>
<feature type="domain" description="ABC transporter" evidence="13">
    <location>
        <begin position="41"/>
        <end position="292"/>
    </location>
</feature>
<keyword evidence="2 12" id="KW-0963">Cytoplasm</keyword>
<comment type="subunit">
    <text evidence="12">Monomer. Probably contacts ribosomal proteins L1, L5, L33 and S7, the 16S and 23S rRNA and the P-site containing tRNA(fMet).</text>
</comment>
<keyword evidence="8 12" id="KW-0067">ATP-binding</keyword>
<reference evidence="14 15" key="1">
    <citation type="submission" date="2012-11" db="EMBL/GenBank/DDBJ databases">
        <authorList>
            <person name="Huguet-Tapia J.C."/>
            <person name="Durkin A.S."/>
            <person name="Pettis G.S."/>
            <person name="Badger J.H."/>
        </authorList>
    </citation>
    <scope>NUCLEOTIDE SEQUENCE [LARGE SCALE GENOMIC DNA]</scope>
    <source>
        <strain evidence="14 15">91-03</strain>
    </source>
</reference>
<dbReference type="PROSITE" id="PS00211">
    <property type="entry name" value="ABC_TRANSPORTER_1"/>
    <property type="match status" value="2"/>
</dbReference>
<dbReference type="FunFam" id="3.40.50.300:FF:000183">
    <property type="entry name" value="ABC transporter ATP-binding protein yjjK"/>
    <property type="match status" value="1"/>
</dbReference>
<protein>
    <recommendedName>
        <fullName evidence="12">Energy-dependent translational throttle protein EttA</fullName>
        <ecNumber evidence="12">3.6.1.-</ecNumber>
    </recommendedName>
    <alternativeName>
        <fullName evidence="12">Translational regulatory factor EttA</fullName>
    </alternativeName>
</protein>
<comment type="domain">
    <text evidence="12">The P-site tRNA interaction motif (PtIM domain) probably interacts with the P-site tRNA(fMet) as well as the 23S rRNA.</text>
</comment>
<comment type="caution">
    <text evidence="12">Lacks conserved residue(s) required for the propagation of feature annotation.</text>
</comment>
<accession>L1L5Z0</accession>
<dbReference type="InterPro" id="IPR003439">
    <property type="entry name" value="ABC_transporter-like_ATP-bd"/>
</dbReference>
<evidence type="ECO:0000256" key="4">
    <source>
        <dbReference type="ARBA" id="ARBA00022730"/>
    </source>
</evidence>
<comment type="subcellular location">
    <subcellularLocation>
        <location evidence="12">Cytoplasm</location>
    </subcellularLocation>
    <text evidence="12">Associates with ribosomes and polysomes.</text>
</comment>
<dbReference type="InterPro" id="IPR022374">
    <property type="entry name" value="EttA"/>
</dbReference>
<dbReference type="GO" id="GO:0019843">
    <property type="term" value="F:rRNA binding"/>
    <property type="evidence" value="ECO:0007669"/>
    <property type="project" value="UniProtKB-UniRule"/>
</dbReference>
<comment type="domain">
    <text evidence="12">The arm domain is inserted in the first ABC transporter domain. Probably contacts ribosomal protein L1.</text>
</comment>
<dbReference type="NCBIfam" id="TIGR03719">
    <property type="entry name" value="ABC_ABC_ChvD"/>
    <property type="match status" value="1"/>
</dbReference>
<keyword evidence="7 12" id="KW-0378">Hydrolase</keyword>
<dbReference type="Gene3D" id="3.40.50.300">
    <property type="entry name" value="P-loop containing nucleotide triphosphate hydrolases"/>
    <property type="match status" value="2"/>
</dbReference>
<evidence type="ECO:0000256" key="12">
    <source>
        <dbReference type="HAMAP-Rule" id="MF_00847"/>
    </source>
</evidence>
<dbReference type="PANTHER" id="PTHR43858">
    <property type="entry name" value="ENERGY-DEPENDENT TRANSLATIONAL THROTTLE PROTEIN ETTA"/>
    <property type="match status" value="1"/>
</dbReference>
<evidence type="ECO:0000256" key="10">
    <source>
        <dbReference type="ARBA" id="ARBA00022884"/>
    </source>
</evidence>
<dbReference type="NCBIfam" id="NF008775">
    <property type="entry name" value="PRK11819.1"/>
    <property type="match status" value="1"/>
</dbReference>
<dbReference type="GO" id="GO:0000049">
    <property type="term" value="F:tRNA binding"/>
    <property type="evidence" value="ECO:0007669"/>
    <property type="project" value="UniProtKB-UniRule"/>
</dbReference>
<dbReference type="SUPFAM" id="SSF52540">
    <property type="entry name" value="P-loop containing nucleoside triphosphate hydrolases"/>
    <property type="match status" value="2"/>
</dbReference>
<dbReference type="GO" id="GO:0005524">
    <property type="term" value="F:ATP binding"/>
    <property type="evidence" value="ECO:0007669"/>
    <property type="project" value="UniProtKB-UniRule"/>
</dbReference>
<evidence type="ECO:0000256" key="1">
    <source>
        <dbReference type="ARBA" id="ARBA00005868"/>
    </source>
</evidence>
<evidence type="ECO:0000256" key="3">
    <source>
        <dbReference type="ARBA" id="ARBA00022555"/>
    </source>
</evidence>
<feature type="binding site" evidence="12">
    <location>
        <begin position="74"/>
        <end position="81"/>
    </location>
    <ligand>
        <name>ATP</name>
        <dbReference type="ChEBI" id="CHEBI:30616"/>
        <label>1</label>
    </ligand>
</feature>
<comment type="similarity">
    <text evidence="1 12">Belongs to the ABC transporter superfamily. ABCF family. Translational throttle EttA subfamily.</text>
</comment>
<dbReference type="InterPro" id="IPR017871">
    <property type="entry name" value="ABC_transporter-like_CS"/>
</dbReference>
<dbReference type="AlphaFoldDB" id="L1L5Z0"/>
<dbReference type="GO" id="GO:0045900">
    <property type="term" value="P:negative regulation of translational elongation"/>
    <property type="evidence" value="ECO:0007669"/>
    <property type="project" value="UniProtKB-UniRule"/>
</dbReference>
<feature type="domain" description="ABC transporter" evidence="13">
    <location>
        <begin position="358"/>
        <end position="577"/>
    </location>
</feature>
<dbReference type="PANTHER" id="PTHR43858:SF1">
    <property type="entry name" value="ABC TRANSPORTER-RELATED PROTEIN"/>
    <property type="match status" value="1"/>
</dbReference>
<dbReference type="CDD" id="cd03221">
    <property type="entry name" value="ABCF_EF-3"/>
    <property type="match status" value="2"/>
</dbReference>
<evidence type="ECO:0000313" key="14">
    <source>
        <dbReference type="EMBL" id="EKX68028.1"/>
    </source>
</evidence>
<keyword evidence="3 12" id="KW-0820">tRNA-binding</keyword>
<evidence type="ECO:0000256" key="9">
    <source>
        <dbReference type="ARBA" id="ARBA00022845"/>
    </source>
</evidence>
<keyword evidence="6 12" id="KW-0547">Nucleotide-binding</keyword>
<evidence type="ECO:0000256" key="7">
    <source>
        <dbReference type="ARBA" id="ARBA00022801"/>
    </source>
</evidence>